<dbReference type="VEuPathDB" id="FungiDB:H257_16245"/>
<dbReference type="AlphaFoldDB" id="A0A397AN67"/>
<feature type="region of interest" description="Disordered" evidence="1">
    <location>
        <begin position="211"/>
        <end position="280"/>
    </location>
</feature>
<proteinExistence type="predicted"/>
<evidence type="ECO:0000256" key="1">
    <source>
        <dbReference type="SAM" id="MobiDB-lite"/>
    </source>
</evidence>
<feature type="compositionally biased region" description="Polar residues" evidence="1">
    <location>
        <begin position="121"/>
        <end position="133"/>
    </location>
</feature>
<organism evidence="2 3">
    <name type="scientific">Aphanomyces astaci</name>
    <name type="common">Crayfish plague agent</name>
    <dbReference type="NCBI Taxonomy" id="112090"/>
    <lineage>
        <taxon>Eukaryota</taxon>
        <taxon>Sar</taxon>
        <taxon>Stramenopiles</taxon>
        <taxon>Oomycota</taxon>
        <taxon>Saprolegniomycetes</taxon>
        <taxon>Saprolegniales</taxon>
        <taxon>Verrucalvaceae</taxon>
        <taxon>Aphanomyces</taxon>
    </lineage>
</organism>
<evidence type="ECO:0000313" key="2">
    <source>
        <dbReference type="EMBL" id="RHY09172.1"/>
    </source>
</evidence>
<sequence length="280" mass="30620">MAAVDIESQQLLLHTETTIAAFDIPNNGGAADDAETEEAEEDLDDDDDDNSVSHVASASLGKRLHDATASSTASDGKRLRPNDPESVIDLGEDDEDDEEDDDDDDDDDVDSSAVRPYAKNGSKQFMSKGNRSMGQFDDSEPASQQHSNLQRLLDSMDRKTKTELFSDALELCGNDLFTGHEAWQDQLLLKACRLHPAFVSSINELAHQSGSYNTPVVLSGDEDDEDDEDEEDDADDYDDDASFAQDNGDDNGDDNDDDDALNLVEDDEDDELELGDLSDL</sequence>
<feature type="compositionally biased region" description="Polar residues" evidence="1">
    <location>
        <begin position="141"/>
        <end position="150"/>
    </location>
</feature>
<dbReference type="Proteomes" id="UP000265427">
    <property type="component" value="Unassembled WGS sequence"/>
</dbReference>
<feature type="region of interest" description="Disordered" evidence="1">
    <location>
        <begin position="19"/>
        <end position="154"/>
    </location>
</feature>
<protein>
    <submittedName>
        <fullName evidence="2">Uncharacterized protein</fullName>
    </submittedName>
</protein>
<dbReference type="EMBL" id="QUSZ01005558">
    <property type="protein sequence ID" value="RHY09172.1"/>
    <property type="molecule type" value="Genomic_DNA"/>
</dbReference>
<name>A0A397AN67_APHAT</name>
<feature type="compositionally biased region" description="Acidic residues" evidence="1">
    <location>
        <begin position="220"/>
        <end position="280"/>
    </location>
</feature>
<accession>A0A397AN67</accession>
<gene>
    <name evidence="2" type="ORF">DYB36_003660</name>
</gene>
<feature type="compositionally biased region" description="Acidic residues" evidence="1">
    <location>
        <begin position="32"/>
        <end position="50"/>
    </location>
</feature>
<evidence type="ECO:0000313" key="3">
    <source>
        <dbReference type="Proteomes" id="UP000265427"/>
    </source>
</evidence>
<reference evidence="2 3" key="1">
    <citation type="submission" date="2018-08" db="EMBL/GenBank/DDBJ databases">
        <title>Aphanomyces genome sequencing and annotation.</title>
        <authorList>
            <person name="Minardi D."/>
            <person name="Oidtmann B."/>
            <person name="Van Der Giezen M."/>
            <person name="Studholme D.J."/>
        </authorList>
    </citation>
    <scope>NUCLEOTIDE SEQUENCE [LARGE SCALE GENOMIC DNA]</scope>
    <source>
        <strain evidence="2 3">Kv</strain>
    </source>
</reference>
<feature type="compositionally biased region" description="Acidic residues" evidence="1">
    <location>
        <begin position="90"/>
        <end position="110"/>
    </location>
</feature>
<comment type="caution">
    <text evidence="2">The sequence shown here is derived from an EMBL/GenBank/DDBJ whole genome shotgun (WGS) entry which is preliminary data.</text>
</comment>